<evidence type="ECO:0000313" key="2">
    <source>
        <dbReference type="Proteomes" id="UP000308267"/>
    </source>
</evidence>
<protein>
    <submittedName>
        <fullName evidence="1">Uncharacterized protein</fullName>
    </submittedName>
</protein>
<name>A0A4S2KL13_OPIFE</name>
<accession>A0A4S2KL13</accession>
<keyword evidence="2" id="KW-1185">Reference proteome</keyword>
<comment type="caution">
    <text evidence="1">The sequence shown here is derived from an EMBL/GenBank/DDBJ whole genome shotgun (WGS) entry which is preliminary data.</text>
</comment>
<sequence>MGVPPSVLLEFGLFVIPTYLSVPVSHLYDVSWFCYTNNVSSHISGLRIQAPPFATGSICVPPIFLSSDDNCSYFRPGVFPRDLSRFAFCFIHHPGLFSLPDLSQ</sequence>
<dbReference type="AlphaFoldDB" id="A0A4S2KL13"/>
<dbReference type="Proteomes" id="UP000308267">
    <property type="component" value="Unassembled WGS sequence"/>
</dbReference>
<proteinExistence type="predicted"/>
<dbReference type="EMBL" id="SJOL01010839">
    <property type="protein sequence ID" value="TGZ50341.1"/>
    <property type="molecule type" value="Genomic_DNA"/>
</dbReference>
<gene>
    <name evidence="1" type="ORF">CRM22_010849</name>
</gene>
<reference evidence="1 2" key="1">
    <citation type="journal article" date="2019" name="BMC Genomics">
        <title>New insights from Opisthorchis felineus genome: update on genomics of the epidemiologically important liver flukes.</title>
        <authorList>
            <person name="Ershov N.I."/>
            <person name="Mordvinov V.A."/>
            <person name="Prokhortchouk E.B."/>
            <person name="Pakharukova M.Y."/>
            <person name="Gunbin K.V."/>
            <person name="Ustyantsev K."/>
            <person name="Genaev M.A."/>
            <person name="Blinov A.G."/>
            <person name="Mazur A."/>
            <person name="Boulygina E."/>
            <person name="Tsygankova S."/>
            <person name="Khrameeva E."/>
            <person name="Chekanov N."/>
            <person name="Fan G."/>
            <person name="Xiao A."/>
            <person name="Zhang H."/>
            <person name="Xu X."/>
            <person name="Yang H."/>
            <person name="Solovyev V."/>
            <person name="Lee S.M."/>
            <person name="Liu X."/>
            <person name="Afonnikov D.A."/>
            <person name="Skryabin K.G."/>
        </authorList>
    </citation>
    <scope>NUCLEOTIDE SEQUENCE [LARGE SCALE GENOMIC DNA]</scope>
    <source>
        <strain evidence="1">AK-0245</strain>
        <tissue evidence="1">Whole organism</tissue>
    </source>
</reference>
<organism evidence="1 2">
    <name type="scientific">Opisthorchis felineus</name>
    <dbReference type="NCBI Taxonomy" id="147828"/>
    <lineage>
        <taxon>Eukaryota</taxon>
        <taxon>Metazoa</taxon>
        <taxon>Spiralia</taxon>
        <taxon>Lophotrochozoa</taxon>
        <taxon>Platyhelminthes</taxon>
        <taxon>Trematoda</taxon>
        <taxon>Digenea</taxon>
        <taxon>Opisthorchiida</taxon>
        <taxon>Opisthorchiata</taxon>
        <taxon>Opisthorchiidae</taxon>
        <taxon>Opisthorchis</taxon>
    </lineage>
</organism>
<evidence type="ECO:0000313" key="1">
    <source>
        <dbReference type="EMBL" id="TGZ50341.1"/>
    </source>
</evidence>